<evidence type="ECO:0000256" key="3">
    <source>
        <dbReference type="ARBA" id="ARBA00023128"/>
    </source>
</evidence>
<feature type="compositionally biased region" description="Basic and acidic residues" evidence="6">
    <location>
        <begin position="111"/>
        <end position="130"/>
    </location>
</feature>
<dbReference type="GO" id="GO:0005739">
    <property type="term" value="C:mitochondrion"/>
    <property type="evidence" value="ECO:0007669"/>
    <property type="project" value="UniProtKB-SubCell"/>
</dbReference>
<dbReference type="AlphaFoldDB" id="A0A8T1FXQ8"/>
<feature type="region of interest" description="Disordered" evidence="6">
    <location>
        <begin position="110"/>
        <end position="136"/>
    </location>
</feature>
<dbReference type="PANTHER" id="PTHR22977">
    <property type="entry name" value="COX ASSEMBLY MITOCHONDRIAL PROTEIN"/>
    <property type="match status" value="1"/>
</dbReference>
<proteinExistence type="inferred from homology"/>
<evidence type="ECO:0000313" key="7">
    <source>
        <dbReference type="EMBL" id="KAG2978428.1"/>
    </source>
</evidence>
<dbReference type="PANTHER" id="PTHR22977:SF1">
    <property type="entry name" value="COX ASSEMBLY MITOCHONDRIAL PROTEIN 2 HOMOLOG"/>
    <property type="match status" value="1"/>
</dbReference>
<gene>
    <name evidence="7" type="ORF">PC118_g12300</name>
</gene>
<dbReference type="Proteomes" id="UP000697107">
    <property type="component" value="Unassembled WGS sequence"/>
</dbReference>
<keyword evidence="3 5" id="KW-0496">Mitochondrion</keyword>
<comment type="subcellular location">
    <subcellularLocation>
        <location evidence="1 5">Mitochondrion</location>
    </subcellularLocation>
</comment>
<dbReference type="Pfam" id="PF08583">
    <property type="entry name" value="Cmc1"/>
    <property type="match status" value="1"/>
</dbReference>
<sequence>MQLRPTRIFRLLSWVLRSYTARYGQCDGCHFSTSKVYFDNMHAPLDRPHPDCQAEIKALLECHENNPYAKFFGACGDVKTALDHCFKNEKIRMRSENFKHAKASDAYVRQKMQERRDRVAAEEKAREEANKAAAAN</sequence>
<evidence type="ECO:0000256" key="2">
    <source>
        <dbReference type="ARBA" id="ARBA00007347"/>
    </source>
</evidence>
<organism evidence="7 8">
    <name type="scientific">Phytophthora cactorum</name>
    <dbReference type="NCBI Taxonomy" id="29920"/>
    <lineage>
        <taxon>Eukaryota</taxon>
        <taxon>Sar</taxon>
        <taxon>Stramenopiles</taxon>
        <taxon>Oomycota</taxon>
        <taxon>Peronosporomycetes</taxon>
        <taxon>Peronosporales</taxon>
        <taxon>Peronosporaceae</taxon>
        <taxon>Phytophthora</taxon>
    </lineage>
</organism>
<name>A0A8T1FXQ8_9STRA</name>
<comment type="similarity">
    <text evidence="2 5">Belongs to the CMC family.</text>
</comment>
<accession>A0A8T1FXQ8</accession>
<evidence type="ECO:0000313" key="8">
    <source>
        <dbReference type="Proteomes" id="UP000697107"/>
    </source>
</evidence>
<dbReference type="VEuPathDB" id="FungiDB:PC110_g12713"/>
<evidence type="ECO:0000256" key="4">
    <source>
        <dbReference type="ARBA" id="ARBA00023157"/>
    </source>
</evidence>
<evidence type="ECO:0000256" key="1">
    <source>
        <dbReference type="ARBA" id="ARBA00004173"/>
    </source>
</evidence>
<keyword evidence="4" id="KW-1015">Disulfide bond</keyword>
<protein>
    <recommendedName>
        <fullName evidence="5">COX assembly mitochondrial protein</fullName>
    </recommendedName>
</protein>
<dbReference type="InterPro" id="IPR013892">
    <property type="entry name" value="Cyt_c_biogenesis_Cmc1-like"/>
</dbReference>
<dbReference type="EMBL" id="RCML01000391">
    <property type="protein sequence ID" value="KAG2978428.1"/>
    <property type="molecule type" value="Genomic_DNA"/>
</dbReference>
<reference evidence="7" key="1">
    <citation type="submission" date="2018-10" db="EMBL/GenBank/DDBJ databases">
        <title>Effector identification in a new, highly contiguous assembly of the strawberry crown rot pathogen Phytophthora cactorum.</title>
        <authorList>
            <person name="Armitage A.D."/>
            <person name="Nellist C.F."/>
            <person name="Bates H."/>
            <person name="Vickerstaff R.J."/>
            <person name="Harrison R.J."/>
        </authorList>
    </citation>
    <scope>NUCLEOTIDE SEQUENCE</scope>
    <source>
        <strain evidence="7">P415</strain>
    </source>
</reference>
<comment type="caution">
    <text evidence="7">The sequence shown here is derived from an EMBL/GenBank/DDBJ whole genome shotgun (WGS) entry which is preliminary data.</text>
</comment>
<evidence type="ECO:0000256" key="6">
    <source>
        <dbReference type="SAM" id="MobiDB-lite"/>
    </source>
</evidence>
<dbReference type="PROSITE" id="PS51808">
    <property type="entry name" value="CHCH"/>
    <property type="match status" value="1"/>
</dbReference>
<evidence type="ECO:0000256" key="5">
    <source>
        <dbReference type="RuleBase" id="RU364104"/>
    </source>
</evidence>